<dbReference type="Gene3D" id="3.40.50.300">
    <property type="entry name" value="P-loop containing nucleotide triphosphate hydrolases"/>
    <property type="match status" value="2"/>
</dbReference>
<proteinExistence type="predicted"/>
<dbReference type="InterPro" id="IPR027417">
    <property type="entry name" value="P-loop_NTPase"/>
</dbReference>
<accession>A0A6S6T3I6</accession>
<organism evidence="2">
    <name type="scientific">uncultured Sulfurovum sp</name>
    <dbReference type="NCBI Taxonomy" id="269237"/>
    <lineage>
        <taxon>Bacteria</taxon>
        <taxon>Pseudomonadati</taxon>
        <taxon>Campylobacterota</taxon>
        <taxon>Epsilonproteobacteria</taxon>
        <taxon>Campylobacterales</taxon>
        <taxon>Sulfurovaceae</taxon>
        <taxon>Sulfurovum</taxon>
        <taxon>environmental samples</taxon>
    </lineage>
</organism>
<dbReference type="SUPFAM" id="SSF52540">
    <property type="entry name" value="P-loop containing nucleoside triphosphate hydrolases"/>
    <property type="match status" value="1"/>
</dbReference>
<evidence type="ECO:0000313" key="2">
    <source>
        <dbReference type="EMBL" id="CAA6813832.1"/>
    </source>
</evidence>
<dbReference type="AlphaFoldDB" id="A0A6S6T3I6"/>
<gene>
    <name evidence="2" type="ORF">HELGO_WM15754</name>
</gene>
<dbReference type="Pfam" id="PF13304">
    <property type="entry name" value="AAA_21"/>
    <property type="match status" value="1"/>
</dbReference>
<dbReference type="PIRSF" id="PIRSF029347">
    <property type="entry name" value="RecF"/>
    <property type="match status" value="1"/>
</dbReference>
<feature type="domain" description="ATPase AAA-type core" evidence="1">
    <location>
        <begin position="24"/>
        <end position="279"/>
    </location>
</feature>
<sequence length="329" mass="38338">MIKDIQILEYKGFKNLKLDNLSQINLISGKNNVGKTALLEALFIYDDIAYSFENVHTFSNIDTFLSIANTRNISEKRLKNYLQDLHYKVEDLDIQYKSKYQLNELEEVEIKQLNQDYRGFIVGYKNDKMGIIPTSKTIEYEEGFFTKYIDSSKPNNERLVELYSTIQSKGIQHKFLNYLQLLDEDIVWLEPQLLEDEMLLRINLKNPERSLVSSELGEGTNRYIEILCSLLSNSQGRVFIDEIENGIHYSKLYDIWKAIIEVVKEEEIQLFVTTHDLESIEALGRASEDMNFKEISSIKLAKDTENKIYPIIRNYNSFSATVNSGMDIR</sequence>
<dbReference type="GO" id="GO:0016887">
    <property type="term" value="F:ATP hydrolysis activity"/>
    <property type="evidence" value="ECO:0007669"/>
    <property type="project" value="InterPro"/>
</dbReference>
<dbReference type="PANTHER" id="PTHR43581:SF4">
    <property type="entry name" value="ATP_GTP PHOSPHATASE"/>
    <property type="match status" value="1"/>
</dbReference>
<dbReference type="InterPro" id="IPR014555">
    <property type="entry name" value="RecF-like"/>
</dbReference>
<dbReference type="PANTHER" id="PTHR43581">
    <property type="entry name" value="ATP/GTP PHOSPHATASE"/>
    <property type="match status" value="1"/>
</dbReference>
<dbReference type="InterPro" id="IPR051396">
    <property type="entry name" value="Bact_Antivir_Def_Nuclease"/>
</dbReference>
<dbReference type="InterPro" id="IPR003959">
    <property type="entry name" value="ATPase_AAA_core"/>
</dbReference>
<reference evidence="2" key="1">
    <citation type="submission" date="2020-01" db="EMBL/GenBank/DDBJ databases">
        <authorList>
            <person name="Meier V. D."/>
            <person name="Meier V D."/>
        </authorList>
    </citation>
    <scope>NUCLEOTIDE SEQUENCE</scope>
    <source>
        <strain evidence="2">HLG_WM_MAG_05</strain>
    </source>
</reference>
<protein>
    <recommendedName>
        <fullName evidence="1">ATPase AAA-type core domain-containing protein</fullName>
    </recommendedName>
</protein>
<name>A0A6S6T3I6_9BACT</name>
<dbReference type="GO" id="GO:0005524">
    <property type="term" value="F:ATP binding"/>
    <property type="evidence" value="ECO:0007669"/>
    <property type="project" value="InterPro"/>
</dbReference>
<evidence type="ECO:0000259" key="1">
    <source>
        <dbReference type="Pfam" id="PF13304"/>
    </source>
</evidence>
<dbReference type="EMBL" id="CACVAU010000043">
    <property type="protein sequence ID" value="CAA6813832.1"/>
    <property type="molecule type" value="Genomic_DNA"/>
</dbReference>